<dbReference type="AlphaFoldDB" id="A0A9N9GGG7"/>
<dbReference type="OrthoDB" id="2389564at2759"/>
<keyword evidence="2" id="KW-0689">Ribosomal protein</keyword>
<comment type="caution">
    <text evidence="5">The sequence shown here is derived from an EMBL/GenBank/DDBJ whole genome shotgun (WGS) entry which is preliminary data.</text>
</comment>
<sequence>MSELGPLDNDGDGEDAWLGARFSGLVVSVSGFPGEIADLTSSKYPPTTPDNAKPSSENEKYVYMLEEIGERIGMHHQSHLQTLVSFLYILMKTKLKFGKCTTVLEEFYNGSVHTKQLFRSAMKSRKNRLFDCSDLKEALINTANMIKQLQDEDNNNGKVHGSLARAGKVKSQTAKVEKQETRNKRPEEVRSIAEDLLTLLLPVAREDEPCSNK</sequence>
<gene>
    <name evidence="5" type="ORF">PBRASI_LOCUS7625</name>
</gene>
<dbReference type="EMBL" id="CAJVPI010001208">
    <property type="protein sequence ID" value="CAG8600718.1"/>
    <property type="molecule type" value="Genomic_DNA"/>
</dbReference>
<dbReference type="Pfam" id="PF04758">
    <property type="entry name" value="Ribosomal_S30"/>
    <property type="match status" value="1"/>
</dbReference>
<dbReference type="PANTHER" id="PTHR12650">
    <property type="entry name" value="40S RIBOSOMAL PROTEIN S30/UBIQUITIN-LIKE PROTEIN FUBI"/>
    <property type="match status" value="1"/>
</dbReference>
<evidence type="ECO:0000256" key="2">
    <source>
        <dbReference type="ARBA" id="ARBA00022980"/>
    </source>
</evidence>
<comment type="similarity">
    <text evidence="1">Belongs to the eukaryotic ribosomal protein eS30 family.</text>
</comment>
<proteinExistence type="inferred from homology"/>
<protein>
    <submittedName>
        <fullName evidence="5">7620_t:CDS:1</fullName>
    </submittedName>
</protein>
<feature type="region of interest" description="Disordered" evidence="4">
    <location>
        <begin position="152"/>
        <end position="188"/>
    </location>
</feature>
<dbReference type="InterPro" id="IPR006846">
    <property type="entry name" value="Ribosomal_eS30"/>
</dbReference>
<feature type="compositionally biased region" description="Basic and acidic residues" evidence="4">
    <location>
        <begin position="175"/>
        <end position="188"/>
    </location>
</feature>
<dbReference type="GO" id="GO:0003735">
    <property type="term" value="F:structural constituent of ribosome"/>
    <property type="evidence" value="ECO:0007669"/>
    <property type="project" value="InterPro"/>
</dbReference>
<dbReference type="PANTHER" id="PTHR12650:SF15">
    <property type="entry name" value="RIBOSOMAL PROTEIN S30, ISOFORM A"/>
    <property type="match status" value="1"/>
</dbReference>
<keyword evidence="6" id="KW-1185">Reference proteome</keyword>
<evidence type="ECO:0000313" key="5">
    <source>
        <dbReference type="EMBL" id="CAG8600718.1"/>
    </source>
</evidence>
<evidence type="ECO:0000256" key="4">
    <source>
        <dbReference type="SAM" id="MobiDB-lite"/>
    </source>
</evidence>
<organism evidence="5 6">
    <name type="scientific">Paraglomus brasilianum</name>
    <dbReference type="NCBI Taxonomy" id="144538"/>
    <lineage>
        <taxon>Eukaryota</taxon>
        <taxon>Fungi</taxon>
        <taxon>Fungi incertae sedis</taxon>
        <taxon>Mucoromycota</taxon>
        <taxon>Glomeromycotina</taxon>
        <taxon>Glomeromycetes</taxon>
        <taxon>Paraglomerales</taxon>
        <taxon>Paraglomeraceae</taxon>
        <taxon>Paraglomus</taxon>
    </lineage>
</organism>
<dbReference type="GO" id="GO:0006412">
    <property type="term" value="P:translation"/>
    <property type="evidence" value="ECO:0007669"/>
    <property type="project" value="InterPro"/>
</dbReference>
<reference evidence="5" key="1">
    <citation type="submission" date="2021-06" db="EMBL/GenBank/DDBJ databases">
        <authorList>
            <person name="Kallberg Y."/>
            <person name="Tangrot J."/>
            <person name="Rosling A."/>
        </authorList>
    </citation>
    <scope>NUCLEOTIDE SEQUENCE</scope>
    <source>
        <strain evidence="5">BR232B</strain>
    </source>
</reference>
<evidence type="ECO:0000256" key="1">
    <source>
        <dbReference type="ARBA" id="ARBA00008450"/>
    </source>
</evidence>
<name>A0A9N9GGG7_9GLOM</name>
<dbReference type="Proteomes" id="UP000789739">
    <property type="component" value="Unassembled WGS sequence"/>
</dbReference>
<evidence type="ECO:0000256" key="3">
    <source>
        <dbReference type="ARBA" id="ARBA00023274"/>
    </source>
</evidence>
<evidence type="ECO:0000313" key="6">
    <source>
        <dbReference type="Proteomes" id="UP000789739"/>
    </source>
</evidence>
<keyword evidence="3" id="KW-0687">Ribonucleoprotein</keyword>
<accession>A0A9N9GGG7</accession>
<dbReference type="GO" id="GO:0022627">
    <property type="term" value="C:cytosolic small ribosomal subunit"/>
    <property type="evidence" value="ECO:0007669"/>
    <property type="project" value="TreeGrafter"/>
</dbReference>